<gene>
    <name evidence="3" type="ORF">rCG_42825</name>
</gene>
<protein>
    <submittedName>
        <fullName evidence="3">RCG42825</fullName>
    </submittedName>
</protein>
<feature type="transmembrane region" description="Helical" evidence="2">
    <location>
        <begin position="76"/>
        <end position="97"/>
    </location>
</feature>
<dbReference type="AlphaFoldDB" id="A6K005"/>
<name>A6K005_RAT</name>
<feature type="transmembrane region" description="Helical" evidence="2">
    <location>
        <begin position="50"/>
        <end position="69"/>
    </location>
</feature>
<sequence>MAAALTHKQWQCGSSQHPSTESKVGYSHTVEYYSVPQKNELLVSMCYSTMGLQISMLATFLVCLTLLNISIIHPFLMVRLHCVSCWRLFLSLFFKLFTFVY</sequence>
<dbReference type="Proteomes" id="UP000234681">
    <property type="component" value="Chromosome X"/>
</dbReference>
<feature type="compositionally biased region" description="Polar residues" evidence="1">
    <location>
        <begin position="8"/>
        <end position="22"/>
    </location>
</feature>
<evidence type="ECO:0000256" key="2">
    <source>
        <dbReference type="SAM" id="Phobius"/>
    </source>
</evidence>
<keyword evidence="2" id="KW-1133">Transmembrane helix</keyword>
<accession>A6K005</accession>
<keyword evidence="2" id="KW-0812">Transmembrane</keyword>
<organism evidence="3 4">
    <name type="scientific">Rattus norvegicus</name>
    <name type="common">Rat</name>
    <dbReference type="NCBI Taxonomy" id="10116"/>
    <lineage>
        <taxon>Eukaryota</taxon>
        <taxon>Metazoa</taxon>
        <taxon>Chordata</taxon>
        <taxon>Craniata</taxon>
        <taxon>Vertebrata</taxon>
        <taxon>Euteleostomi</taxon>
        <taxon>Mammalia</taxon>
        <taxon>Eutheria</taxon>
        <taxon>Euarchontoglires</taxon>
        <taxon>Glires</taxon>
        <taxon>Rodentia</taxon>
        <taxon>Myomorpha</taxon>
        <taxon>Muroidea</taxon>
        <taxon>Muridae</taxon>
        <taxon>Murinae</taxon>
        <taxon>Rattus</taxon>
    </lineage>
</organism>
<keyword evidence="2" id="KW-0472">Membrane</keyword>
<feature type="region of interest" description="Disordered" evidence="1">
    <location>
        <begin position="1"/>
        <end position="22"/>
    </location>
</feature>
<reference evidence="3 4" key="1">
    <citation type="submission" date="2005-09" db="EMBL/GenBank/DDBJ databases">
        <authorList>
            <person name="Mural R.J."/>
            <person name="Li P.W."/>
            <person name="Adams M.D."/>
            <person name="Amanatides P.G."/>
            <person name="Baden-Tillson H."/>
            <person name="Barnstead M."/>
            <person name="Chin S.H."/>
            <person name="Dew I."/>
            <person name="Evans C.A."/>
            <person name="Ferriera S."/>
            <person name="Flanigan M."/>
            <person name="Fosler C."/>
            <person name="Glodek A."/>
            <person name="Gu Z."/>
            <person name="Holt R.A."/>
            <person name="Jennings D."/>
            <person name="Kraft C.L."/>
            <person name="Lu F."/>
            <person name="Nguyen T."/>
            <person name="Nusskern D.R."/>
            <person name="Pfannkoch C.M."/>
            <person name="Sitter C."/>
            <person name="Sutton G.G."/>
            <person name="Venter J.C."/>
            <person name="Wang Z."/>
            <person name="Woodage T."/>
            <person name="Zheng X.H."/>
            <person name="Zhong F."/>
        </authorList>
    </citation>
    <scope>NUCLEOTIDE SEQUENCE [LARGE SCALE GENOMIC DNA]</scope>
    <source>
        <strain>BN</strain>
        <strain evidence="4">Sprague-Dawley</strain>
    </source>
</reference>
<evidence type="ECO:0000256" key="1">
    <source>
        <dbReference type="SAM" id="MobiDB-lite"/>
    </source>
</evidence>
<evidence type="ECO:0000313" key="3">
    <source>
        <dbReference type="EMBL" id="EDL97630.1"/>
    </source>
</evidence>
<feature type="non-terminal residue" evidence="3">
    <location>
        <position position="101"/>
    </location>
</feature>
<proteinExistence type="predicted"/>
<evidence type="ECO:0000313" key="4">
    <source>
        <dbReference type="Proteomes" id="UP000234681"/>
    </source>
</evidence>
<dbReference type="EMBL" id="CH474009">
    <property type="protein sequence ID" value="EDL97630.1"/>
    <property type="molecule type" value="Genomic_DNA"/>
</dbReference>